<dbReference type="Gene3D" id="3.30.160.60">
    <property type="entry name" value="Classic Zinc Finger"/>
    <property type="match status" value="2"/>
</dbReference>
<dbReference type="RefSeq" id="XP_023166692.1">
    <property type="nucleotide sequence ID" value="XM_023310924.2"/>
</dbReference>
<dbReference type="OrthoDB" id="6910977at2759"/>
<keyword evidence="4 10" id="KW-0863">Zinc-finger</keyword>
<feature type="domain" description="C2H2-type" evidence="11">
    <location>
        <begin position="236"/>
        <end position="268"/>
    </location>
</feature>
<evidence type="ECO:0000256" key="5">
    <source>
        <dbReference type="ARBA" id="ARBA00022833"/>
    </source>
</evidence>
<keyword evidence="9" id="KW-0539">Nucleus</keyword>
<organism evidence="12 13">
    <name type="scientific">Drosophila hydei</name>
    <name type="common">Fruit fly</name>
    <dbReference type="NCBI Taxonomy" id="7224"/>
    <lineage>
        <taxon>Eukaryota</taxon>
        <taxon>Metazoa</taxon>
        <taxon>Ecdysozoa</taxon>
        <taxon>Arthropoda</taxon>
        <taxon>Hexapoda</taxon>
        <taxon>Insecta</taxon>
        <taxon>Pterygota</taxon>
        <taxon>Neoptera</taxon>
        <taxon>Endopterygota</taxon>
        <taxon>Diptera</taxon>
        <taxon>Brachycera</taxon>
        <taxon>Muscomorpha</taxon>
        <taxon>Ephydroidea</taxon>
        <taxon>Drosophilidae</taxon>
        <taxon>Drosophila</taxon>
    </lineage>
</organism>
<dbReference type="GO" id="GO:0000978">
    <property type="term" value="F:RNA polymerase II cis-regulatory region sequence-specific DNA binding"/>
    <property type="evidence" value="ECO:0007669"/>
    <property type="project" value="TreeGrafter"/>
</dbReference>
<keyword evidence="7" id="KW-0238">DNA-binding</keyword>
<keyword evidence="3" id="KW-0479">Metal-binding</keyword>
<keyword evidence="5" id="KW-0862">Zinc</keyword>
<evidence type="ECO:0000256" key="3">
    <source>
        <dbReference type="ARBA" id="ARBA00022723"/>
    </source>
</evidence>
<keyword evidence="6" id="KW-0805">Transcription regulation</keyword>
<evidence type="ECO:0000256" key="8">
    <source>
        <dbReference type="ARBA" id="ARBA00023163"/>
    </source>
</evidence>
<keyword evidence="12" id="KW-1185">Reference proteome</keyword>
<dbReference type="Proteomes" id="UP000504633">
    <property type="component" value="Unplaced"/>
</dbReference>
<keyword evidence="8" id="KW-0804">Transcription</keyword>
<evidence type="ECO:0000256" key="4">
    <source>
        <dbReference type="ARBA" id="ARBA00022771"/>
    </source>
</evidence>
<dbReference type="PROSITE" id="PS50157">
    <property type="entry name" value="ZINC_FINGER_C2H2_2"/>
    <property type="match status" value="3"/>
</dbReference>
<name>A0A6J1LHR3_DROHY</name>
<dbReference type="SUPFAM" id="SSF57667">
    <property type="entry name" value="beta-beta-alpha zinc fingers"/>
    <property type="match status" value="1"/>
</dbReference>
<evidence type="ECO:0000256" key="7">
    <source>
        <dbReference type="ARBA" id="ARBA00023125"/>
    </source>
</evidence>
<dbReference type="GO" id="GO:0000981">
    <property type="term" value="F:DNA-binding transcription factor activity, RNA polymerase II-specific"/>
    <property type="evidence" value="ECO:0007669"/>
    <property type="project" value="TreeGrafter"/>
</dbReference>
<evidence type="ECO:0000313" key="12">
    <source>
        <dbReference type="Proteomes" id="UP000504633"/>
    </source>
</evidence>
<accession>A0A6J1LHR3</accession>
<evidence type="ECO:0000256" key="6">
    <source>
        <dbReference type="ARBA" id="ARBA00023015"/>
    </source>
</evidence>
<dbReference type="PANTHER" id="PTHR23235">
    <property type="entry name" value="KRUEPPEL-LIKE TRANSCRIPTION FACTOR"/>
    <property type="match status" value="1"/>
</dbReference>
<reference evidence="13" key="1">
    <citation type="submission" date="2025-08" db="UniProtKB">
        <authorList>
            <consortium name="RefSeq"/>
        </authorList>
    </citation>
    <scope>IDENTIFICATION</scope>
    <source>
        <strain evidence="13">15085-1641.00</strain>
        <tissue evidence="13">Whole body</tissue>
    </source>
</reference>
<evidence type="ECO:0000313" key="13">
    <source>
        <dbReference type="RefSeq" id="XP_023166692.1"/>
    </source>
</evidence>
<comment type="subcellular location">
    <subcellularLocation>
        <location evidence="1">Nucleus</location>
    </subcellularLocation>
</comment>
<evidence type="ECO:0000256" key="1">
    <source>
        <dbReference type="ARBA" id="ARBA00004123"/>
    </source>
</evidence>
<dbReference type="PANTHER" id="PTHR23235:SF152">
    <property type="entry name" value="SI:DKEY-210J14.3"/>
    <property type="match status" value="1"/>
</dbReference>
<evidence type="ECO:0000256" key="9">
    <source>
        <dbReference type="ARBA" id="ARBA00023242"/>
    </source>
</evidence>
<sequence>MPRLFRSLFSDRYNGNYEQFYEKYAAICLAIPSMTPMPRLVALQGHGKAFCHFYKTPNSEHKGAGKKFHYGSGEPSSDWRAADNVPIVERRRMEEVNDIQLMDLELNASGDFSHTIWELELPGEELAIFAKQKQGKNGVTKLGRIKMLTKTKGRRKKADMQKRDELLIQCNQGMVTRSPRVQLAERSKPELLKKPTDRRRLKQPGEQFLCGDCNKKFDHSWMLVAHKRTHTGEKPFVCPEMNCQKSFADRSNLRSHQRTMGHHRWEFQCGQCGKYFSQECYLKRHSLDACRKYLLSVRLKK</sequence>
<evidence type="ECO:0000256" key="10">
    <source>
        <dbReference type="PROSITE-ProRule" id="PRU00042"/>
    </source>
</evidence>
<gene>
    <name evidence="13" type="primary">LOC111596633</name>
</gene>
<dbReference type="Pfam" id="PF00096">
    <property type="entry name" value="zf-C2H2"/>
    <property type="match status" value="3"/>
</dbReference>
<dbReference type="InterPro" id="IPR036236">
    <property type="entry name" value="Znf_C2H2_sf"/>
</dbReference>
<evidence type="ECO:0000256" key="2">
    <source>
        <dbReference type="ARBA" id="ARBA00006991"/>
    </source>
</evidence>
<dbReference type="SMART" id="SM00355">
    <property type="entry name" value="ZnF_C2H2"/>
    <property type="match status" value="3"/>
</dbReference>
<comment type="similarity">
    <text evidence="2">Belongs to the krueppel C2H2-type zinc-finger protein family.</text>
</comment>
<dbReference type="GeneID" id="111596633"/>
<proteinExistence type="inferred from homology"/>
<evidence type="ECO:0000259" key="11">
    <source>
        <dbReference type="PROSITE" id="PS50157"/>
    </source>
</evidence>
<feature type="domain" description="C2H2-type" evidence="11">
    <location>
        <begin position="208"/>
        <end position="235"/>
    </location>
</feature>
<dbReference type="AlphaFoldDB" id="A0A6J1LHR3"/>
<dbReference type="GO" id="GO:0008270">
    <property type="term" value="F:zinc ion binding"/>
    <property type="evidence" value="ECO:0007669"/>
    <property type="project" value="UniProtKB-KW"/>
</dbReference>
<protein>
    <submittedName>
        <fullName evidence="13">Zinc finger protein 432 isoform X1</fullName>
    </submittedName>
</protein>
<feature type="domain" description="C2H2-type" evidence="11">
    <location>
        <begin position="267"/>
        <end position="285"/>
    </location>
</feature>
<dbReference type="PROSITE" id="PS00028">
    <property type="entry name" value="ZINC_FINGER_C2H2_1"/>
    <property type="match status" value="2"/>
</dbReference>
<dbReference type="InterPro" id="IPR013087">
    <property type="entry name" value="Znf_C2H2_type"/>
</dbReference>
<dbReference type="KEGG" id="dhe:111596633"/>
<dbReference type="FunFam" id="3.30.160.60:FF:002343">
    <property type="entry name" value="Zinc finger protein 33A"/>
    <property type="match status" value="1"/>
</dbReference>